<dbReference type="AlphaFoldDB" id="A0A7T8GQD7"/>
<dbReference type="EMBL" id="CP045907">
    <property type="protein sequence ID" value="QQP35686.1"/>
    <property type="molecule type" value="Genomic_DNA"/>
</dbReference>
<name>A0A7T8GQD7_CALRO</name>
<reference evidence="2" key="1">
    <citation type="submission" date="2021-01" db="EMBL/GenBank/DDBJ databases">
        <title>Caligus Genome Assembly.</title>
        <authorList>
            <person name="Gallardo-Escarate C."/>
        </authorList>
    </citation>
    <scope>NUCLEOTIDE SEQUENCE [LARGE SCALE GENOMIC DNA]</scope>
</reference>
<dbReference type="OrthoDB" id="10431304at2759"/>
<evidence type="ECO:0000313" key="2">
    <source>
        <dbReference type="Proteomes" id="UP000595437"/>
    </source>
</evidence>
<sequence length="69" mass="8038">MLSYADTEAAKRLPRRLELAFDLYPAIRRKTYGDHLVNPYYYDPASAYGLGPTQLWDSQLQQWVVMGQK</sequence>
<evidence type="ECO:0000313" key="1">
    <source>
        <dbReference type="EMBL" id="QQP35686.1"/>
    </source>
</evidence>
<proteinExistence type="predicted"/>
<accession>A0A7T8GQD7</accession>
<gene>
    <name evidence="1" type="ORF">FKW44_023975</name>
</gene>
<protein>
    <submittedName>
        <fullName evidence="1">Uncharacterized protein</fullName>
    </submittedName>
</protein>
<organism evidence="1 2">
    <name type="scientific">Caligus rogercresseyi</name>
    <name type="common">Sea louse</name>
    <dbReference type="NCBI Taxonomy" id="217165"/>
    <lineage>
        <taxon>Eukaryota</taxon>
        <taxon>Metazoa</taxon>
        <taxon>Ecdysozoa</taxon>
        <taxon>Arthropoda</taxon>
        <taxon>Crustacea</taxon>
        <taxon>Multicrustacea</taxon>
        <taxon>Hexanauplia</taxon>
        <taxon>Copepoda</taxon>
        <taxon>Siphonostomatoida</taxon>
        <taxon>Caligidae</taxon>
        <taxon>Caligus</taxon>
    </lineage>
</organism>
<keyword evidence="2" id="KW-1185">Reference proteome</keyword>
<dbReference type="Proteomes" id="UP000595437">
    <property type="component" value="Chromosome 18"/>
</dbReference>